<dbReference type="STRING" id="407022.SAMN05661044_02347"/>
<evidence type="ECO:0000313" key="4">
    <source>
        <dbReference type="Proteomes" id="UP000199421"/>
    </source>
</evidence>
<accession>A0A1H7PSX4</accession>
<protein>
    <submittedName>
        <fullName evidence="3">Phosphatidylglycerophosphate synthase</fullName>
    </submittedName>
</protein>
<feature type="transmembrane region" description="Helical" evidence="2">
    <location>
        <begin position="146"/>
        <end position="166"/>
    </location>
</feature>
<dbReference type="InterPro" id="IPR043130">
    <property type="entry name" value="CDP-OH_PTrfase_TM_dom"/>
</dbReference>
<proteinExistence type="predicted"/>
<keyword evidence="2" id="KW-0812">Transmembrane</keyword>
<keyword evidence="4" id="KW-1185">Reference proteome</keyword>
<organism evidence="3 4">
    <name type="scientific">Olivibacter domesticus</name>
    <name type="common">Pseudosphingobacterium domesticum</name>
    <dbReference type="NCBI Taxonomy" id="407022"/>
    <lineage>
        <taxon>Bacteria</taxon>
        <taxon>Pseudomonadati</taxon>
        <taxon>Bacteroidota</taxon>
        <taxon>Sphingobacteriia</taxon>
        <taxon>Sphingobacteriales</taxon>
        <taxon>Sphingobacteriaceae</taxon>
        <taxon>Olivibacter</taxon>
    </lineage>
</organism>
<dbReference type="GO" id="GO:0016780">
    <property type="term" value="F:phosphotransferase activity, for other substituted phosphate groups"/>
    <property type="evidence" value="ECO:0007669"/>
    <property type="project" value="InterPro"/>
</dbReference>
<dbReference type="RefSeq" id="WP_238383735.1">
    <property type="nucleotide sequence ID" value="NZ_FOAF01000002.1"/>
</dbReference>
<reference evidence="4" key="1">
    <citation type="submission" date="2016-10" db="EMBL/GenBank/DDBJ databases">
        <authorList>
            <person name="Varghese N."/>
            <person name="Submissions S."/>
        </authorList>
    </citation>
    <scope>NUCLEOTIDE SEQUENCE [LARGE SCALE GENOMIC DNA]</scope>
    <source>
        <strain evidence="4">DSM 18733</strain>
    </source>
</reference>
<feature type="region of interest" description="Disordered" evidence="1">
    <location>
        <begin position="1"/>
        <end position="23"/>
    </location>
</feature>
<gene>
    <name evidence="3" type="ORF">SAMN05661044_02347</name>
</gene>
<keyword evidence="2" id="KW-0472">Membrane</keyword>
<dbReference type="GO" id="GO:0016020">
    <property type="term" value="C:membrane"/>
    <property type="evidence" value="ECO:0007669"/>
    <property type="project" value="InterPro"/>
</dbReference>
<evidence type="ECO:0000256" key="1">
    <source>
        <dbReference type="SAM" id="MobiDB-lite"/>
    </source>
</evidence>
<dbReference type="Pfam" id="PF01066">
    <property type="entry name" value="CDP-OH_P_transf"/>
    <property type="match status" value="1"/>
</dbReference>
<feature type="transmembrane region" description="Helical" evidence="2">
    <location>
        <begin position="58"/>
        <end position="77"/>
    </location>
</feature>
<feature type="transmembrane region" description="Helical" evidence="2">
    <location>
        <begin position="122"/>
        <end position="140"/>
    </location>
</feature>
<dbReference type="EMBL" id="FOAF01000002">
    <property type="protein sequence ID" value="SEL38852.1"/>
    <property type="molecule type" value="Genomic_DNA"/>
</dbReference>
<name>A0A1H7PSX4_OLID1</name>
<keyword evidence="2" id="KW-1133">Transmembrane helix</keyword>
<dbReference type="InterPro" id="IPR000462">
    <property type="entry name" value="CDP-OH_P_trans"/>
</dbReference>
<feature type="transmembrane region" description="Helical" evidence="2">
    <location>
        <begin position="83"/>
        <end position="101"/>
    </location>
</feature>
<dbReference type="Proteomes" id="UP000199421">
    <property type="component" value="Unassembled WGS sequence"/>
</dbReference>
<dbReference type="AlphaFoldDB" id="A0A1H7PSX4"/>
<evidence type="ECO:0000256" key="2">
    <source>
        <dbReference type="SAM" id="Phobius"/>
    </source>
</evidence>
<feature type="transmembrane region" description="Helical" evidence="2">
    <location>
        <begin position="186"/>
        <end position="219"/>
    </location>
</feature>
<sequence length="248" mass="27916">MKEHNSAFKMAEGKPREGEKNSKSIFTDRKRTNLLKSVEQSTISYLVTKIPSFITPNILTIIGLLGGIIVLVGFMMASYLHRTYLLLGVLGLLINWFGDSLDGRIAYYRNIPRKWYGFSLDIIIDWINTVIMGVGFIVYLGNGYELLSYFFVALYGWAMIISQLRYKITDKYTIDAGSVGPTEIRVIISAIFVLEILFPGTVNIFSALVVITLFVVNIVDTKKLLKLGDARDIAERTVKNGLPNVEEK</sequence>
<dbReference type="GO" id="GO:0008654">
    <property type="term" value="P:phospholipid biosynthetic process"/>
    <property type="evidence" value="ECO:0007669"/>
    <property type="project" value="InterPro"/>
</dbReference>
<evidence type="ECO:0000313" key="3">
    <source>
        <dbReference type="EMBL" id="SEL38852.1"/>
    </source>
</evidence>
<dbReference type="Gene3D" id="1.20.120.1760">
    <property type="match status" value="1"/>
</dbReference>